<dbReference type="Gene3D" id="2.60.40.2030">
    <property type="match status" value="1"/>
</dbReference>
<dbReference type="STRING" id="437022.CC99x_01620"/>
<dbReference type="InterPro" id="IPR036465">
    <property type="entry name" value="vWFA_dom_sf"/>
</dbReference>
<dbReference type="PATRIC" id="fig|1590042.3.peg.1645"/>
<evidence type="ECO:0000313" key="8">
    <source>
        <dbReference type="Proteomes" id="UP000051494"/>
    </source>
</evidence>
<dbReference type="OrthoDB" id="5654433at2"/>
<dbReference type="EMBL" id="LKHV02000001">
    <property type="protein sequence ID" value="MCS5708169.1"/>
    <property type="molecule type" value="Genomic_DNA"/>
</dbReference>
<reference evidence="7" key="3">
    <citation type="submission" date="2021-06" db="EMBL/GenBank/DDBJ databases">
        <title>Genomic Description and Analysis of Intracellular Bacteria, Candidatus Berkiella cookevillensis and Candidatus Berkiella aquae.</title>
        <authorList>
            <person name="Kidane D.T."/>
            <person name="Mehari Y.T."/>
            <person name="Rice F.C."/>
            <person name="Arivett B.A."/>
            <person name="Farone A.L."/>
            <person name="Berk S.G."/>
            <person name="Farone M.B."/>
        </authorList>
    </citation>
    <scope>NUCLEOTIDE SEQUENCE</scope>
    <source>
        <strain evidence="7">CC99</strain>
    </source>
</reference>
<feature type="compositionally biased region" description="Polar residues" evidence="4">
    <location>
        <begin position="84"/>
        <end position="97"/>
    </location>
</feature>
<dbReference type="GO" id="GO:0016020">
    <property type="term" value="C:membrane"/>
    <property type="evidence" value="ECO:0007669"/>
    <property type="project" value="InterPro"/>
</dbReference>
<dbReference type="GO" id="GO:0007154">
    <property type="term" value="P:cell communication"/>
    <property type="evidence" value="ECO:0007669"/>
    <property type="project" value="InterPro"/>
</dbReference>
<dbReference type="Proteomes" id="UP000051494">
    <property type="component" value="Unassembled WGS sequence"/>
</dbReference>
<evidence type="ECO:0000259" key="5">
    <source>
        <dbReference type="PROSITE" id="PS50234"/>
    </source>
</evidence>
<comment type="caution">
    <text evidence="6">The sequence shown here is derived from an EMBL/GenBank/DDBJ whole genome shotgun (WGS) entry which is preliminary data.</text>
</comment>
<feature type="region of interest" description="Disordered" evidence="4">
    <location>
        <begin position="1"/>
        <end position="20"/>
    </location>
</feature>
<evidence type="ECO:0000313" key="6">
    <source>
        <dbReference type="EMBL" id="KRG18408.1"/>
    </source>
</evidence>
<dbReference type="Pfam" id="PF17963">
    <property type="entry name" value="Big_9"/>
    <property type="match status" value="1"/>
</dbReference>
<keyword evidence="8" id="KW-1185">Reference proteome</keyword>
<dbReference type="InterPro" id="IPR038081">
    <property type="entry name" value="CalX-like_sf"/>
</dbReference>
<dbReference type="InterPro" id="IPR043824">
    <property type="entry name" value="DUF5801"/>
</dbReference>
<feature type="domain" description="VWFA" evidence="5">
    <location>
        <begin position="3186"/>
        <end position="3388"/>
    </location>
</feature>
<dbReference type="CDD" id="cd00198">
    <property type="entry name" value="vWFA"/>
    <property type="match status" value="3"/>
</dbReference>
<proteinExistence type="predicted"/>
<name>A0A0Q9YQZ3_9GAMM</name>
<evidence type="ECO:0000256" key="3">
    <source>
        <dbReference type="ARBA" id="ARBA00022837"/>
    </source>
</evidence>
<sequence length="3906" mass="409389">MSDSIKQEDQDNNNTDDTKSLFQRIKEMIPTLSKEADAAASQADIAEKKAVDPSAVLNQEKPQEEITQDGTTNIAAPKIEASENVPQVNSEAATDETTALEDDSKKEDEQDDGELSLEDIQNLDASAAGASGGGAGGGFTIPELIGIGNSADVNSVARNLDISTPGIAQDEEFIPPLIARRINRFPSAVDDSVDSQGEALVFFEKSLSDGSAPGSKPLMLSGNILANDDLGDAPIAITDLSIPGFQTDKSNPSVWVIETNAGKLTVYVEDFNGFNQGDFSYELFDNDMHTPGNGENLIIETFSYTFQDSDGDQASANIIVTIVDDVPSIEIVATQTPDIIVDESDFNIDAKASFSVLFNVIPGADGIASLTYDLSILAPGIDSGLIDTLTQEAIKLSLEGGEVVGRTETSNLEVFRISIDPNTAEITLNQSRSIVHPDSTDPDEALSPASFAAENLISLNVHVVDNDGDSDNQSINIGHAFQFKDDGPSIELNDVSMPMLQVDDSDFSQDAVASFAGIFSINFGADGPKDIDNDDIADIDAVQYTLSISAEGTNSGLVDTLSNENIMLYLELGEVVGRTENGNLEVFRISVDPQSGEITLNQSRSVVHDNPNDPDEANEPATLSSSDLITLTLTVIDGDGDSTDESIYIGQAFSFKDDGPSISLTNVDIPVLTVDESDFTANASASFAGLFSALFGNDGPKDSNNDDVADVDAVTYALNISAQDANSGLVDSLSNEAVKLFLEGNDVVGRTEVGNIEVFRVSVDANSGVVTLEQSRAVVHDNPNDPDEADSPAMLLAADLIKLIATVTDGDGDTASAVADIGQAFRFEDDGPSINRNEIPVPSLVVDESNFAIDASSSFAILFSGQFGADGPKDSDNNDIQDNDAITYILSVSTQGADTGLVDTLSNENVKLFLEGNEVIGRTEIGNIEVFRVSVDANSGVVTLDQSRAVVHDNPNDPDEADSPAMLSAADLIKLTATITDADGDTASAVADIGQAFKFKDDGPSIDLGLAAVPLDLLTVDESNLAVNASANFADNFSIVSSSYGADGAGSQSSSYALSITASGVDSGLSDVATGQNILLFMNNGVVEGRVGGVNGPVAFSVSVDASGIVTLDQVRALNHPNAANPDDAITLANTNLVQLTRTDTIVDKDGDAASDSATLNIGQAFVFKDDGPRIDIALAAVAVDTLTVDESNLAVNASADFSDNFSIVTSDYGADGAGSQSSSYALSVSGSGVDSGLDDVATGQNILLFMNNGVVEGRVGNVNGPVAFSVSVDGSGVVTLDQIRALKHPDVNNHDDSITLSNQNAIQLTRTDTIIDKDGDAASDSATLNIGQAFVFKDDGPHANNDYYSVEPPTQPSYNLTFVLDVSGSMNTVIPNSGGKTRLDILKESLTGQNALLDSYDAASAALRITIVTFSGDTDGQDSDDATTSIEFSSVQAAKDYIDALSANGWTNYRAATQAASADIIQDSQDPNLDHFVDRLYFISDGRPEPAGTQGIDNRLTDAEELAWRNLLNENNVEAYILNIGSINQSDIDNHLKDLDDDQPGTVITVAANLSNLQELLIGTINQTETTGNVLTNDLSGADGGLEVINIYFELASPQAANNYINAHPELAGATANGNIVTIPVPNESITTPIGNVLHINSDGSFTYTSYHNENSGADDILHYTVKDKDGDTSSAELRFDIDGDVTILNLTPKTEGGDVSVDEDDLLANRGVGESAGSDPVKESNVVQGSFTILAPDGIDILSIGGHAIITNGVFSPTSFTTPFGNTFSVTNFNSATGEVTYSYTLNDNENHPSGNGENDLFEDLTVILKDIDGDTANNILSIRIIDDVPSVTVTAIAAADILTVDESNLSTNASANFSDNFSSVAEPGADGLASFSTSYTLSVSASGVDSGLDDVATGQNILLFMNNGVVEGRVGNVNGPVAFSVSVDGSGIVSLDQIRALNHPNAANPDDAVTLTNANLVRLTRTDSMTDNDGDTTNGAATINIGNALFFKDDGPNIDLGLAAVAVDILTVDESNLAVNASANFADNFSIVSSSYGADGAGSQSSSYALSVSASGVDSGLDDVATGQNVLLFMNNGMVEGRVGNVNGAVAFSVSVNGSGIVTLDQIRAMAHPNAANPDDAITLANTNLVQLTRTDTIVDKDGDTASDSATLNIGQAFVFKDDGSRIDIALAAVAVDILTVDESNLAVNASANFADNFTIVSSNYGADGAGSQSSSYALSVSASGVDSGLDDVATGQNILLFMNNGVVEGRVGNVNGPVAFSVSVNGSGIVTLDQIRAMAHPNAANPDDAITLANTNLVQLTRTDTIVDKDGDAASDSATLNIGQAFVFKDDGPRIDIALAAVAVDILTVDESNLGVNASANFADNFTIVSSNYGADGAGSQSSSYALSVSVSGVDSGLDDVATGQNILLFMNNGMVEGRVGNVNGPVAFSVSVNGSGVVTLDQIRALKHPDVNNHDDSITLSNQNAIQLTRTDTIVDKDGDSASDSATLNIGQAFVFKDDGPHANDDSYFVADPGLPSYNLTFVLDVSGSMNTVIPNSGGKTRLDILKESLTNNGALLDSYADASAALKITIVTFSGDADGQDSDDAATSIEFNSVQAAKDYIDSLSANGWTNYRAATQAASADIIQDSQNPNLDHFIDRLYFISDGKPEPAGTQGIDNRLTDAEELAWRNLLDQHDVEAYILNIGSINQSDIDEHLKDLDDDQPGTVITVAANLSNLQELLIGTINQVETTGNVLTNDLSGADGGLQVINIYFELASPQAANSYINAHPELAGATVNGNIVTIPVPNQSITTPIGNVLHMNSDGSFTYISNHNENSGADDVLHYTVKDKDGDTSSAVLHFDIDSNVTISNLTPKSEGGDVSVDEDDLLASRGVGESAGSDPVKESNVAQGSFTITAQDGINTLSIGGHAIITNGVFSPISFTTPFGNTFNAISFNNTTGEVTYSYTLNDNENHPAGNGENHLFEDLNITVSDTDGDTANNILSIRIVDDIPNIDRNQIDAPILMVDESNFAVDASASFANLFTGIFGADGAKDSDNNGIQDPNAITYSLGISANGANSGLVDSQSKEAINLFVVNNEVIGRTATSHLEVFKVSVDANSGLVTLNQSRAVMHSNPNDHDEASSPATLSSDNLITLTAVIVDGDGDTDSAVANIGGTFQFRDDGPTAVSDSFVLEVPPLPSYNLTFTIDISGSMGQIISGTGKSRLTLVKEALTSQGALLDSYAQASEQLRISIVTFAGDSDAQDNDDVWISSEFNNIAAAKAYINALTANGNTNYRAALQQTSKDIVNDANDPNLAHFIDKVYWLSDGQPVPSSKILTAQEELAWRNLLQQNNVDAIILNIAPAGSQQNVNQHLQGLANPTDSPAVIEVKPNLSNLQQLLLDTIDPVQTEGNLLTNDAAGADGPATVVEIKFTLGSNQAAQTYLNQHPELAGATRDGSTVIIPIPNQAIETPLGGMLLVLANGNFTYSGANGSIDMGIDSFQYTIKDQDGDKSTATFILHVAEQGTPFVSVNDASATEGTHSTIQFLVTLSHPADENITVNYQVTPDTAKNASDYLNNISNGSVTILKGSTMATLVLNVVDDSVSESTENFFITLTSAYKASGDVVDIDDSTGTGTIFDNDTNGLMSLKVDTNAGLEANDDQQWVEINSQIQGNLMLNDVFDHKATVISEVSFNTADADQFIIKHNLLSLDAYVDKDGETVHIPLPKDGSNIEIETPHDALLTINNQGEYSYSVGAHSVDETEHFEYTLLNTHTAESVSANFDVNVLSHPGSLVNLMGTTGDDVLTTAKVNAQAIIMNGGDGIDEFIVDVSETNNPEVIVVRDLGINMSRLTFINVEDSNHDGTASFADVVSSFTQDGDNVEVSLSNNTTLILEGIGVVNGHDVAALENHLNNITLEMNIVS</sequence>
<dbReference type="InterPro" id="IPR002035">
    <property type="entry name" value="VWF_A"/>
</dbReference>
<gene>
    <name evidence="7" type="ORF">CC99x_004555</name>
    <name evidence="6" type="ORF">CC99x_01620</name>
</gene>
<dbReference type="Pfam" id="PF03160">
    <property type="entry name" value="Calx-beta"/>
    <property type="match status" value="1"/>
</dbReference>
<keyword evidence="1" id="KW-0732">Signal</keyword>
<dbReference type="SUPFAM" id="SSF141072">
    <property type="entry name" value="CalX-like"/>
    <property type="match status" value="1"/>
</dbReference>
<dbReference type="SUPFAM" id="SSF53300">
    <property type="entry name" value="vWA-like"/>
    <property type="match status" value="3"/>
</dbReference>
<evidence type="ECO:0000256" key="2">
    <source>
        <dbReference type="ARBA" id="ARBA00022737"/>
    </source>
</evidence>
<evidence type="ECO:0000313" key="7">
    <source>
        <dbReference type="EMBL" id="MCS5708169.1"/>
    </source>
</evidence>
<dbReference type="EMBL" id="LKHV01000007">
    <property type="protein sequence ID" value="KRG18408.1"/>
    <property type="molecule type" value="Genomic_DNA"/>
</dbReference>
<dbReference type="InterPro" id="IPR003644">
    <property type="entry name" value="Calx_beta"/>
</dbReference>
<dbReference type="SMART" id="SM00327">
    <property type="entry name" value="VWA"/>
    <property type="match status" value="3"/>
</dbReference>
<dbReference type="Pfam" id="PF19116">
    <property type="entry name" value="DUF5801"/>
    <property type="match status" value="11"/>
</dbReference>
<evidence type="ECO:0000256" key="4">
    <source>
        <dbReference type="SAM" id="MobiDB-lite"/>
    </source>
</evidence>
<feature type="region of interest" description="Disordered" evidence="4">
    <location>
        <begin position="44"/>
        <end position="114"/>
    </location>
</feature>
<dbReference type="PROSITE" id="PS50234">
    <property type="entry name" value="VWFA"/>
    <property type="match status" value="3"/>
</dbReference>
<keyword evidence="3" id="KW-0106">Calcium</keyword>
<keyword evidence="2" id="KW-0677">Repeat</keyword>
<feature type="domain" description="VWFA" evidence="5">
    <location>
        <begin position="1360"/>
        <end position="1566"/>
    </location>
</feature>
<reference evidence="7" key="2">
    <citation type="journal article" date="2016" name="Genome Announc.">
        <title>Draft Genome Sequences of Two Novel Amoeba-Resistant Intranuclear Bacteria, 'Candidatus Berkiella cookevillensis' and 'Candidatus Berkiella aquae'.</title>
        <authorList>
            <person name="Mehari Y.T."/>
            <person name="Arivett B.A."/>
            <person name="Farone A.L."/>
            <person name="Gunderson J.H."/>
            <person name="Farone M.B."/>
        </authorList>
    </citation>
    <scope>NUCLEOTIDE SEQUENCE</scope>
    <source>
        <strain evidence="7">CC99</strain>
    </source>
</reference>
<dbReference type="Gene3D" id="3.40.50.410">
    <property type="entry name" value="von Willebrand factor, type A domain"/>
    <property type="match status" value="3"/>
</dbReference>
<reference evidence="6" key="1">
    <citation type="submission" date="2015-09" db="EMBL/GenBank/DDBJ databases">
        <title>Draft Genome Sequences of Two Novel Amoeba-resistant Intranuclear Bacteria, Candidatus Berkiella cookevillensis and Candidatus Berkiella aquae.</title>
        <authorList>
            <person name="Mehari Y.T."/>
            <person name="Arivett B.A."/>
            <person name="Farone A.L."/>
            <person name="Gunderson J.H."/>
            <person name="Farone M.B."/>
        </authorList>
    </citation>
    <scope>NUCLEOTIDE SEQUENCE [LARGE SCALE GENOMIC DNA]</scope>
    <source>
        <strain evidence="6">CC99</strain>
    </source>
</reference>
<dbReference type="RefSeq" id="WP_057624704.1">
    <property type="nucleotide sequence ID" value="NZ_LKHV02000001.1"/>
</dbReference>
<organism evidence="6">
    <name type="scientific">Candidatus Berkiella cookevillensis</name>
    <dbReference type="NCBI Taxonomy" id="437022"/>
    <lineage>
        <taxon>Bacteria</taxon>
        <taxon>Pseudomonadati</taxon>
        <taxon>Pseudomonadota</taxon>
        <taxon>Gammaproteobacteria</taxon>
        <taxon>Candidatus Berkiellales</taxon>
        <taxon>Candidatus Berkiellaceae</taxon>
        <taxon>Candidatus Berkiella</taxon>
    </lineage>
</organism>
<protein>
    <submittedName>
        <fullName evidence="6">Calx-beta domain protein</fullName>
    </submittedName>
    <submittedName>
        <fullName evidence="7">VWA domain-containing protein</fullName>
    </submittedName>
</protein>
<evidence type="ECO:0000256" key="1">
    <source>
        <dbReference type="ARBA" id="ARBA00022729"/>
    </source>
</evidence>
<accession>A0A0Q9YQZ3</accession>
<feature type="domain" description="VWFA" evidence="5">
    <location>
        <begin position="2524"/>
        <end position="2730"/>
    </location>
</feature>